<dbReference type="RefSeq" id="WP_344459617.1">
    <property type="nucleotide sequence ID" value="NZ_BAAANT010000001.1"/>
</dbReference>
<feature type="transmembrane region" description="Helical" evidence="2">
    <location>
        <begin position="485"/>
        <end position="506"/>
    </location>
</feature>
<evidence type="ECO:0000256" key="1">
    <source>
        <dbReference type="SAM" id="MobiDB-lite"/>
    </source>
</evidence>
<evidence type="ECO:0000256" key="2">
    <source>
        <dbReference type="SAM" id="Phobius"/>
    </source>
</evidence>
<accession>A0ABN2YN81</accession>
<feature type="transmembrane region" description="Helical" evidence="2">
    <location>
        <begin position="62"/>
        <end position="84"/>
    </location>
</feature>
<evidence type="ECO:0000313" key="3">
    <source>
        <dbReference type="EMBL" id="GAA2129937.1"/>
    </source>
</evidence>
<keyword evidence="4" id="KW-1185">Reference proteome</keyword>
<keyword evidence="2" id="KW-0472">Membrane</keyword>
<proteinExistence type="predicted"/>
<evidence type="ECO:0000313" key="4">
    <source>
        <dbReference type="Proteomes" id="UP001422759"/>
    </source>
</evidence>
<gene>
    <name evidence="3" type="ORF">GCM10009760_01770</name>
</gene>
<dbReference type="Proteomes" id="UP001422759">
    <property type="component" value="Unassembled WGS sequence"/>
</dbReference>
<feature type="transmembrane region" description="Helical" evidence="2">
    <location>
        <begin position="247"/>
        <end position="268"/>
    </location>
</feature>
<evidence type="ECO:0008006" key="5">
    <source>
        <dbReference type="Google" id="ProtNLM"/>
    </source>
</evidence>
<keyword evidence="2" id="KW-1133">Transmembrane helix</keyword>
<sequence>MAALASRTAVPGQQASAEGAGAGAGGPGPGPAPGGPRAHRVRNVPAPLTRAWWHTPRLVRGLAALCLATLLTAAAVAATVLGGARDGIDAIGHRSAPQAVRAADLYFALSDMDAQEADLLLIGADPDYTALHAQTLATYQQRRAQADGDLQQAAAAAAADPVGQRDVQTVLGALGDYEALAARAQLLEEQAAAPAGKPSSAALETYRQATDLLRQKLLPAADQVTADNAATVDRVYAAQHDDLGAGWWWMLATGLLALAALAALQRVLALRFRRRVNPPLAAGTLLAVLALAAGLGLASGADRHLVTAKANAYDSVIALSRARAVAYDSNADESRYLIDPSRSGAYTQSYFDKTQAIAHVDGTTQDGYNAALAPLADQQRLDHRVVSFGGYLGSELRNVTFPGEQDAAERVLTDFQTYQADDRRIRDLQAQGRLKDAVTLDTGTRPGQSNADFGALADSLGDVLDINQKAFDGAVSAADGDLGTATAVTGGLALLAALTLTALGIAPRLREYR</sequence>
<keyword evidence="2" id="KW-0812">Transmembrane</keyword>
<reference evidence="3 4" key="1">
    <citation type="journal article" date="2019" name="Int. J. Syst. Evol. Microbiol.">
        <title>The Global Catalogue of Microorganisms (GCM) 10K type strain sequencing project: providing services to taxonomists for standard genome sequencing and annotation.</title>
        <authorList>
            <consortium name="The Broad Institute Genomics Platform"/>
            <consortium name="The Broad Institute Genome Sequencing Center for Infectious Disease"/>
            <person name="Wu L."/>
            <person name="Ma J."/>
        </authorList>
    </citation>
    <scope>NUCLEOTIDE SEQUENCE [LARGE SCALE GENOMIC DNA]</scope>
    <source>
        <strain evidence="3 4">JCM 14560</strain>
    </source>
</reference>
<feature type="region of interest" description="Disordered" evidence="1">
    <location>
        <begin position="1"/>
        <end position="39"/>
    </location>
</feature>
<feature type="transmembrane region" description="Helical" evidence="2">
    <location>
        <begin position="280"/>
        <end position="301"/>
    </location>
</feature>
<comment type="caution">
    <text evidence="3">The sequence shown here is derived from an EMBL/GenBank/DDBJ whole genome shotgun (WGS) entry which is preliminary data.</text>
</comment>
<protein>
    <recommendedName>
        <fullName evidence="5">Secreted protein</fullName>
    </recommendedName>
</protein>
<dbReference type="EMBL" id="BAAANT010000001">
    <property type="protein sequence ID" value="GAA2129937.1"/>
    <property type="molecule type" value="Genomic_DNA"/>
</dbReference>
<name>A0ABN2YN81_9ACTN</name>
<organism evidence="3 4">
    <name type="scientific">Kitasatospora kazusensis</name>
    <dbReference type="NCBI Taxonomy" id="407974"/>
    <lineage>
        <taxon>Bacteria</taxon>
        <taxon>Bacillati</taxon>
        <taxon>Actinomycetota</taxon>
        <taxon>Actinomycetes</taxon>
        <taxon>Kitasatosporales</taxon>
        <taxon>Streptomycetaceae</taxon>
        <taxon>Kitasatospora</taxon>
    </lineage>
</organism>